<gene>
    <name evidence="3" type="ORF">ATL41_0352</name>
</gene>
<dbReference type="OrthoDB" id="3237344at2"/>
<comment type="caution">
    <text evidence="3">The sequence shown here is derived from an EMBL/GenBank/DDBJ whole genome shotgun (WGS) entry which is preliminary data.</text>
</comment>
<keyword evidence="2" id="KW-0472">Membrane</keyword>
<keyword evidence="2" id="KW-0812">Transmembrane</keyword>
<protein>
    <submittedName>
        <fullName evidence="3">Uncharacterized protein DUF948</fullName>
    </submittedName>
</protein>
<dbReference type="EMBL" id="PDJH01000001">
    <property type="protein sequence ID" value="PFG35657.1"/>
    <property type="molecule type" value="Genomic_DNA"/>
</dbReference>
<dbReference type="InterPro" id="IPR009293">
    <property type="entry name" value="UPF0478"/>
</dbReference>
<keyword evidence="4" id="KW-1185">Reference proteome</keyword>
<dbReference type="Pfam" id="PF06103">
    <property type="entry name" value="DUF948"/>
    <property type="match status" value="1"/>
</dbReference>
<dbReference type="Proteomes" id="UP000221394">
    <property type="component" value="Unassembled WGS sequence"/>
</dbReference>
<feature type="transmembrane region" description="Helical" evidence="2">
    <location>
        <begin position="6"/>
        <end position="26"/>
    </location>
</feature>
<proteinExistence type="predicted"/>
<evidence type="ECO:0000313" key="3">
    <source>
        <dbReference type="EMBL" id="PFG35657.1"/>
    </source>
</evidence>
<name>A0A2A9E9C0_9MICO</name>
<dbReference type="AlphaFoldDB" id="A0A2A9E9C0"/>
<keyword evidence="2" id="KW-1133">Transmembrane helix</keyword>
<sequence length="145" mass="15198">MIGDIAGLIAAVAFVALVGLLAVPLLKLGRVFDEARESIKELTDHSVPILDEAVETVSGTNAQLAKVDTITTSAAQVSENVSALAALYSSVLGGPLIKVASAAYGFQKASSRAWSRMRGVDPDDSPAPEPTLRPERGRTGRRDAR</sequence>
<evidence type="ECO:0000256" key="1">
    <source>
        <dbReference type="SAM" id="MobiDB-lite"/>
    </source>
</evidence>
<accession>A0A2A9E9C0</accession>
<feature type="compositionally biased region" description="Basic and acidic residues" evidence="1">
    <location>
        <begin position="132"/>
        <end position="145"/>
    </location>
</feature>
<reference evidence="3 4" key="1">
    <citation type="submission" date="2017-10" db="EMBL/GenBank/DDBJ databases">
        <title>Sequencing the genomes of 1000 actinobacteria strains.</title>
        <authorList>
            <person name="Klenk H.-P."/>
        </authorList>
    </citation>
    <scope>NUCLEOTIDE SEQUENCE [LARGE SCALE GENOMIC DNA]</scope>
    <source>
        <strain evidence="3 4">DSM 21574</strain>
    </source>
</reference>
<evidence type="ECO:0000313" key="4">
    <source>
        <dbReference type="Proteomes" id="UP000221394"/>
    </source>
</evidence>
<organism evidence="3 4">
    <name type="scientific">Flavimobilis soli</name>
    <dbReference type="NCBI Taxonomy" id="442709"/>
    <lineage>
        <taxon>Bacteria</taxon>
        <taxon>Bacillati</taxon>
        <taxon>Actinomycetota</taxon>
        <taxon>Actinomycetes</taxon>
        <taxon>Micrococcales</taxon>
        <taxon>Jonesiaceae</taxon>
        <taxon>Flavimobilis</taxon>
    </lineage>
</organism>
<dbReference type="RefSeq" id="WP_098456930.1">
    <property type="nucleotide sequence ID" value="NZ_PDJH01000001.1"/>
</dbReference>
<evidence type="ECO:0000256" key="2">
    <source>
        <dbReference type="SAM" id="Phobius"/>
    </source>
</evidence>
<feature type="region of interest" description="Disordered" evidence="1">
    <location>
        <begin position="115"/>
        <end position="145"/>
    </location>
</feature>